<proteinExistence type="inferred from homology"/>
<dbReference type="InterPro" id="IPR000192">
    <property type="entry name" value="Aminotrans_V_dom"/>
</dbReference>
<feature type="domain" description="Aminotransferase class V" evidence="6">
    <location>
        <begin position="2"/>
        <end position="365"/>
    </location>
</feature>
<keyword evidence="7" id="KW-0808">Transferase</keyword>
<name>A0A6N2UHM8_9FIRM</name>
<dbReference type="InterPro" id="IPR015424">
    <property type="entry name" value="PyrdxlP-dep_Trfase"/>
</dbReference>
<dbReference type="SUPFAM" id="SSF53383">
    <property type="entry name" value="PLP-dependent transferases"/>
    <property type="match status" value="1"/>
</dbReference>
<organism evidence="7">
    <name type="scientific">Blautia glucerasea</name>
    <dbReference type="NCBI Taxonomy" id="536633"/>
    <lineage>
        <taxon>Bacteria</taxon>
        <taxon>Bacillati</taxon>
        <taxon>Bacillota</taxon>
        <taxon>Clostridia</taxon>
        <taxon>Lachnospirales</taxon>
        <taxon>Lachnospiraceae</taxon>
        <taxon>Blautia</taxon>
    </lineage>
</organism>
<dbReference type="PANTHER" id="PTHR43586">
    <property type="entry name" value="CYSTEINE DESULFURASE"/>
    <property type="match status" value="1"/>
</dbReference>
<comment type="similarity">
    <text evidence="2">Belongs to the class-V pyridoxal-phosphate-dependent aminotransferase family. Csd subfamily.</text>
</comment>
<dbReference type="Pfam" id="PF00266">
    <property type="entry name" value="Aminotran_5"/>
    <property type="match status" value="1"/>
</dbReference>
<reference evidence="7" key="1">
    <citation type="submission" date="2019-11" db="EMBL/GenBank/DDBJ databases">
        <authorList>
            <person name="Feng L."/>
        </authorList>
    </citation>
    <scope>NUCLEOTIDE SEQUENCE</scope>
    <source>
        <strain evidence="7">BgluceraseaLFYP119</strain>
    </source>
</reference>
<evidence type="ECO:0000256" key="2">
    <source>
        <dbReference type="ARBA" id="ARBA00010447"/>
    </source>
</evidence>
<gene>
    <name evidence="7" type="primary">csd_1</name>
    <name evidence="7" type="ORF">BGLFYP119_02094</name>
</gene>
<dbReference type="InterPro" id="IPR016454">
    <property type="entry name" value="Cysteine_dSase"/>
</dbReference>
<dbReference type="EC" id="2.8.1.7" evidence="3"/>
<dbReference type="PIRSF" id="PIRSF005572">
    <property type="entry name" value="NifS"/>
    <property type="match status" value="1"/>
</dbReference>
<dbReference type="InterPro" id="IPR015422">
    <property type="entry name" value="PyrdxlP-dep_Trfase_small"/>
</dbReference>
<dbReference type="Gene3D" id="3.40.640.10">
    <property type="entry name" value="Type I PLP-dependent aspartate aminotransferase-like (Major domain)"/>
    <property type="match status" value="1"/>
</dbReference>
<accession>A0A6N2UHM8</accession>
<evidence type="ECO:0000313" key="7">
    <source>
        <dbReference type="EMBL" id="VYT17129.1"/>
    </source>
</evidence>
<evidence type="ECO:0000259" key="6">
    <source>
        <dbReference type="Pfam" id="PF00266"/>
    </source>
</evidence>
<dbReference type="InterPro" id="IPR015421">
    <property type="entry name" value="PyrdxlP-dep_Trfase_major"/>
</dbReference>
<protein>
    <recommendedName>
        <fullName evidence="3">cysteine desulfurase</fullName>
        <ecNumber evidence="3">2.8.1.7</ecNumber>
    </recommendedName>
</protein>
<evidence type="ECO:0000256" key="3">
    <source>
        <dbReference type="ARBA" id="ARBA00012239"/>
    </source>
</evidence>
<evidence type="ECO:0000256" key="1">
    <source>
        <dbReference type="ARBA" id="ARBA00001933"/>
    </source>
</evidence>
<dbReference type="Gene3D" id="3.90.1150.10">
    <property type="entry name" value="Aspartate Aminotransferase, domain 1"/>
    <property type="match status" value="1"/>
</dbReference>
<dbReference type="RefSeq" id="WP_156354547.1">
    <property type="nucleotide sequence ID" value="NZ_CACRST010000019.1"/>
</dbReference>
<dbReference type="AlphaFoldDB" id="A0A6N2UHM8"/>
<evidence type="ECO:0000256" key="5">
    <source>
        <dbReference type="ARBA" id="ARBA00050776"/>
    </source>
</evidence>
<evidence type="ECO:0000256" key="4">
    <source>
        <dbReference type="ARBA" id="ARBA00022898"/>
    </source>
</evidence>
<dbReference type="GO" id="GO:0031071">
    <property type="term" value="F:cysteine desulfurase activity"/>
    <property type="evidence" value="ECO:0007669"/>
    <property type="project" value="UniProtKB-EC"/>
</dbReference>
<sequence length="380" mass="41334">MIYLNNAATSYPKPSCVKEAVQACLEDVPASQFRGGMQIGKKDIEETCRERLGRLLGISEYSRIYFTSGATEALNTVLGGLLLDGEILVTQTEHNSVLRPVRNLLSAQKLEVKVIPCEKDGRITLAALESSVTSRTRAIVVNHCSNVTGCIQDMDMVGRFAEKHGLIFIADVSQSAGCIPIDAEKWGADALVFTGHKSLMGIQGTGGFYIRPGLRLIPLKFGGTGTDSAKLVYENDDYEYEPGTHNLPGITALYAGVGFILETGVETIHKKERNLMEILYEELERIPGIQIYGNKETCRGPVLSMNFTGLSPSDSAYILGDTYGITVRAGLHCSPLIHQAMGTGARGTVRVSVSWFTTEEEIRNFIKAAEEIAESLTGVF</sequence>
<comment type="cofactor">
    <cofactor evidence="1">
        <name>pyridoxal 5'-phosphate</name>
        <dbReference type="ChEBI" id="CHEBI:597326"/>
    </cofactor>
</comment>
<comment type="catalytic activity">
    <reaction evidence="5">
        <text>(sulfur carrier)-H + L-cysteine = (sulfur carrier)-SH + L-alanine</text>
        <dbReference type="Rhea" id="RHEA:43892"/>
        <dbReference type="Rhea" id="RHEA-COMP:14737"/>
        <dbReference type="Rhea" id="RHEA-COMP:14739"/>
        <dbReference type="ChEBI" id="CHEBI:29917"/>
        <dbReference type="ChEBI" id="CHEBI:35235"/>
        <dbReference type="ChEBI" id="CHEBI:57972"/>
        <dbReference type="ChEBI" id="CHEBI:64428"/>
        <dbReference type="EC" id="2.8.1.7"/>
    </reaction>
</comment>
<dbReference type="PANTHER" id="PTHR43586:SF4">
    <property type="entry name" value="ISOPENICILLIN N EPIMERASE"/>
    <property type="match status" value="1"/>
</dbReference>
<dbReference type="EMBL" id="CACRST010000019">
    <property type="protein sequence ID" value="VYT17129.1"/>
    <property type="molecule type" value="Genomic_DNA"/>
</dbReference>
<keyword evidence="4" id="KW-0663">Pyridoxal phosphate</keyword>